<evidence type="ECO:0000313" key="5">
    <source>
        <dbReference type="EMBL" id="MFD0749323.1"/>
    </source>
</evidence>
<comment type="caution">
    <text evidence="5">The sequence shown here is derived from an EMBL/GenBank/DDBJ whole genome shotgun (WGS) entry which is preliminary data.</text>
</comment>
<feature type="chain" id="PRO_5046675536" description="chorismate mutase" evidence="3">
    <location>
        <begin position="21"/>
        <end position="122"/>
    </location>
</feature>
<feature type="signal peptide" evidence="3">
    <location>
        <begin position="1"/>
        <end position="20"/>
    </location>
</feature>
<dbReference type="InterPro" id="IPR036263">
    <property type="entry name" value="Chorismate_II_sf"/>
</dbReference>
<accession>A0ABW2YUC7</accession>
<keyword evidence="2" id="KW-0413">Isomerase</keyword>
<keyword evidence="3" id="KW-0732">Signal</keyword>
<dbReference type="PROSITE" id="PS51168">
    <property type="entry name" value="CHORISMATE_MUT_2"/>
    <property type="match status" value="1"/>
</dbReference>
<evidence type="ECO:0000256" key="3">
    <source>
        <dbReference type="SAM" id="SignalP"/>
    </source>
</evidence>
<feature type="domain" description="Chorismate mutase" evidence="4">
    <location>
        <begin position="28"/>
        <end position="119"/>
    </location>
</feature>
<gene>
    <name evidence="5" type="ORF">ACFQZS_04160</name>
</gene>
<reference evidence="6" key="1">
    <citation type="journal article" date="2019" name="Int. J. Syst. Evol. Microbiol.">
        <title>The Global Catalogue of Microorganisms (GCM) 10K type strain sequencing project: providing services to taxonomists for standard genome sequencing and annotation.</title>
        <authorList>
            <consortium name="The Broad Institute Genomics Platform"/>
            <consortium name="The Broad Institute Genome Sequencing Center for Infectious Disease"/>
            <person name="Wu L."/>
            <person name="Ma J."/>
        </authorList>
    </citation>
    <scope>NUCLEOTIDE SEQUENCE [LARGE SCALE GENOMIC DNA]</scope>
    <source>
        <strain evidence="6">CCUG 63418</strain>
    </source>
</reference>
<evidence type="ECO:0000313" key="6">
    <source>
        <dbReference type="Proteomes" id="UP001596958"/>
    </source>
</evidence>
<protein>
    <recommendedName>
        <fullName evidence="1">chorismate mutase</fullName>
        <ecNumber evidence="1">5.4.99.5</ecNumber>
    </recommendedName>
</protein>
<dbReference type="Gene3D" id="1.20.59.10">
    <property type="entry name" value="Chorismate mutase"/>
    <property type="match status" value="1"/>
</dbReference>
<proteinExistence type="predicted"/>
<evidence type="ECO:0000259" key="4">
    <source>
        <dbReference type="PROSITE" id="PS51168"/>
    </source>
</evidence>
<dbReference type="SUPFAM" id="SSF48600">
    <property type="entry name" value="Chorismate mutase II"/>
    <property type="match status" value="1"/>
</dbReference>
<dbReference type="PANTHER" id="PTHR38041:SF1">
    <property type="entry name" value="CHORISMATE MUTASE"/>
    <property type="match status" value="1"/>
</dbReference>
<dbReference type="EC" id="5.4.99.5" evidence="1"/>
<dbReference type="Pfam" id="PF01817">
    <property type="entry name" value="CM_2"/>
    <property type="match status" value="1"/>
</dbReference>
<sequence>MKARLLSIAFGLLLSGAGVAYSQSAPPAAVDAALKVHRQKIDSLDDQLLKIIGLREQIVKVVGVYKAKNNVPPLQAARFQQVLEKNIALGKQMGLSAAFITELMNAIHKESLRIEEEVKTHK</sequence>
<dbReference type="EMBL" id="JBHTHU010000002">
    <property type="protein sequence ID" value="MFD0749323.1"/>
    <property type="molecule type" value="Genomic_DNA"/>
</dbReference>
<dbReference type="PANTHER" id="PTHR38041">
    <property type="entry name" value="CHORISMATE MUTASE"/>
    <property type="match status" value="1"/>
</dbReference>
<name>A0ABW2YUC7_9SPHI</name>
<dbReference type="InterPro" id="IPR036979">
    <property type="entry name" value="CM_dom_sf"/>
</dbReference>
<dbReference type="Proteomes" id="UP001596958">
    <property type="component" value="Unassembled WGS sequence"/>
</dbReference>
<organism evidence="5 6">
    <name type="scientific">Mucilaginibacter calamicampi</name>
    <dbReference type="NCBI Taxonomy" id="1302352"/>
    <lineage>
        <taxon>Bacteria</taxon>
        <taxon>Pseudomonadati</taxon>
        <taxon>Bacteroidota</taxon>
        <taxon>Sphingobacteriia</taxon>
        <taxon>Sphingobacteriales</taxon>
        <taxon>Sphingobacteriaceae</taxon>
        <taxon>Mucilaginibacter</taxon>
    </lineage>
</organism>
<evidence type="ECO:0000256" key="2">
    <source>
        <dbReference type="ARBA" id="ARBA00023235"/>
    </source>
</evidence>
<dbReference type="InterPro" id="IPR002701">
    <property type="entry name" value="CM_II_prokaryot"/>
</dbReference>
<dbReference type="SMART" id="SM00830">
    <property type="entry name" value="CM_2"/>
    <property type="match status" value="1"/>
</dbReference>
<dbReference type="RefSeq" id="WP_377097587.1">
    <property type="nucleotide sequence ID" value="NZ_JBHTHU010000002.1"/>
</dbReference>
<keyword evidence="6" id="KW-1185">Reference proteome</keyword>
<dbReference type="InterPro" id="IPR051331">
    <property type="entry name" value="Chorismate_mutase-related"/>
</dbReference>
<evidence type="ECO:0000256" key="1">
    <source>
        <dbReference type="ARBA" id="ARBA00012404"/>
    </source>
</evidence>